<evidence type="ECO:0000256" key="3">
    <source>
        <dbReference type="ARBA" id="ARBA00023242"/>
    </source>
</evidence>
<reference evidence="5 6" key="1">
    <citation type="submission" date="2019-02" db="EMBL/GenBank/DDBJ databases">
        <title>Genome sequencing of the rare red list fungi Antrodiella citrinella (Flaviporus citrinellus).</title>
        <authorList>
            <person name="Buettner E."/>
            <person name="Kellner H."/>
        </authorList>
    </citation>
    <scope>NUCLEOTIDE SEQUENCE [LARGE SCALE GENOMIC DNA]</scope>
    <source>
        <strain evidence="5 6">DSM 108506</strain>
    </source>
</reference>
<dbReference type="Gene3D" id="2.40.50.140">
    <property type="entry name" value="Nucleic acid-binding proteins"/>
    <property type="match status" value="1"/>
</dbReference>
<evidence type="ECO:0000256" key="4">
    <source>
        <dbReference type="SAM" id="MobiDB-lite"/>
    </source>
</evidence>
<dbReference type="PANTHER" id="PTHR10917:SF0">
    <property type="entry name" value="DNA-DIRECTED RNA POLYMERASES I, II, AND III SUBUNIT RPABC3"/>
    <property type="match status" value="1"/>
</dbReference>
<feature type="region of interest" description="Disordered" evidence="4">
    <location>
        <begin position="71"/>
        <end position="98"/>
    </location>
</feature>
<dbReference type="Pfam" id="PF03870">
    <property type="entry name" value="RNA_pol_Rpb8"/>
    <property type="match status" value="1"/>
</dbReference>
<evidence type="ECO:0000313" key="5">
    <source>
        <dbReference type="EMBL" id="THH34107.1"/>
    </source>
</evidence>
<dbReference type="GO" id="GO:0005665">
    <property type="term" value="C:RNA polymerase II, core complex"/>
    <property type="evidence" value="ECO:0007669"/>
    <property type="project" value="TreeGrafter"/>
</dbReference>
<dbReference type="SUPFAM" id="SSF50249">
    <property type="entry name" value="Nucleic acid-binding proteins"/>
    <property type="match status" value="1"/>
</dbReference>
<comment type="caution">
    <text evidence="5">The sequence shown here is derived from an EMBL/GenBank/DDBJ whole genome shotgun (WGS) entry which is preliminary data.</text>
</comment>
<proteinExistence type="inferred from homology"/>
<keyword evidence="3" id="KW-0539">Nucleus</keyword>
<dbReference type="FunFam" id="2.40.50.140:FF:000191">
    <property type="entry name" value="DNA-directed RNA polymerases I, II, and III subunit RPABC3"/>
    <property type="match status" value="1"/>
</dbReference>
<organism evidence="5 6">
    <name type="scientific">Antrodiella citrinella</name>
    <dbReference type="NCBI Taxonomy" id="2447956"/>
    <lineage>
        <taxon>Eukaryota</taxon>
        <taxon>Fungi</taxon>
        <taxon>Dikarya</taxon>
        <taxon>Basidiomycota</taxon>
        <taxon>Agaricomycotina</taxon>
        <taxon>Agaricomycetes</taxon>
        <taxon>Polyporales</taxon>
        <taxon>Steccherinaceae</taxon>
        <taxon>Antrodiella</taxon>
    </lineage>
</organism>
<dbReference type="SMART" id="SM00658">
    <property type="entry name" value="RPOL8c"/>
    <property type="match status" value="1"/>
</dbReference>
<evidence type="ECO:0000313" key="6">
    <source>
        <dbReference type="Proteomes" id="UP000308730"/>
    </source>
</evidence>
<evidence type="ECO:0000256" key="2">
    <source>
        <dbReference type="ARBA" id="ARBA00008912"/>
    </source>
</evidence>
<dbReference type="InterPro" id="IPR005570">
    <property type="entry name" value="RPABC3"/>
</dbReference>
<keyword evidence="6" id="KW-1185">Reference proteome</keyword>
<dbReference type="Proteomes" id="UP000308730">
    <property type="component" value="Unassembled WGS sequence"/>
</dbReference>
<dbReference type="InterPro" id="IPR012340">
    <property type="entry name" value="NA-bd_OB-fold"/>
</dbReference>
<dbReference type="PANTHER" id="PTHR10917">
    <property type="entry name" value="DNA-DIRECTED RNA POLYMERASES I, II, AND III SUBUNIT RPABC3"/>
    <property type="match status" value="1"/>
</dbReference>
<name>A0A4S4N780_9APHY</name>
<dbReference type="OrthoDB" id="20018at2759"/>
<dbReference type="GO" id="GO:0006351">
    <property type="term" value="P:DNA-templated transcription"/>
    <property type="evidence" value="ECO:0007669"/>
    <property type="project" value="InterPro"/>
</dbReference>
<dbReference type="EMBL" id="SGPM01000001">
    <property type="protein sequence ID" value="THH34107.1"/>
    <property type="molecule type" value="Genomic_DNA"/>
</dbReference>
<evidence type="ECO:0008006" key="7">
    <source>
        <dbReference type="Google" id="ProtNLM"/>
    </source>
</evidence>
<dbReference type="GO" id="GO:0005666">
    <property type="term" value="C:RNA polymerase III complex"/>
    <property type="evidence" value="ECO:0007669"/>
    <property type="project" value="TreeGrafter"/>
</dbReference>
<accession>A0A4S4N780</accession>
<evidence type="ECO:0000256" key="1">
    <source>
        <dbReference type="ARBA" id="ARBA00004123"/>
    </source>
</evidence>
<gene>
    <name evidence="5" type="ORF">EUX98_g14</name>
</gene>
<protein>
    <recommendedName>
        <fullName evidence="7">DNA-directed RNA polymerases I, II, and III subunit RPABC3</fullName>
    </recommendedName>
</protein>
<comment type="similarity">
    <text evidence="2">Belongs to the eukaryotic RPB8 RNA polymerase subunit family.</text>
</comment>
<dbReference type="GO" id="GO:0005736">
    <property type="term" value="C:RNA polymerase I complex"/>
    <property type="evidence" value="ECO:0007669"/>
    <property type="project" value="TreeGrafter"/>
</dbReference>
<dbReference type="GO" id="GO:0003899">
    <property type="term" value="F:DNA-directed RNA polymerase activity"/>
    <property type="evidence" value="ECO:0007669"/>
    <property type="project" value="InterPro"/>
</dbReference>
<comment type="subcellular location">
    <subcellularLocation>
        <location evidence="1">Nucleus</location>
    </subcellularLocation>
</comment>
<dbReference type="AlphaFoldDB" id="A0A4S4N780"/>
<sequence>MSSNSSSIVFDDIFTISAIDKEGKKFDRVSRLFAHSKNYDMDLTLDYNIELYPLNADDSFAMTLASSLHKGPSTGGANGTGGEEDDKDRDVWRPDGKGISGLEEEYDYVMYGKVYRFDSGTAEIVTAYASFGGLLMSLTGSFRHMANVVLGDPIYILLLSPSKLSERRYDLTVRDLNLNLRQEALRYRVPSPDA</sequence>